<accession>A0A2S9I536</accession>
<feature type="domain" description="Aldehyde dehydrogenase" evidence="5">
    <location>
        <begin position="9"/>
        <end position="432"/>
    </location>
</feature>
<dbReference type="OrthoDB" id="9812625at2"/>
<dbReference type="EMBL" id="PDET01000025">
    <property type="protein sequence ID" value="PRD12885.1"/>
    <property type="molecule type" value="Genomic_DNA"/>
</dbReference>
<name>A0A2S9I536_9GAMM</name>
<dbReference type="GO" id="GO:0004029">
    <property type="term" value="F:aldehyde dehydrogenase (NAD+) activity"/>
    <property type="evidence" value="ECO:0007669"/>
    <property type="project" value="TreeGrafter"/>
</dbReference>
<comment type="similarity">
    <text evidence="1 3">Belongs to the aldehyde dehydrogenase family.</text>
</comment>
<feature type="active site" evidence="4">
    <location>
        <position position="249"/>
    </location>
</feature>
<dbReference type="NCBIfam" id="NF045701">
    <property type="entry name" value="BenzalDHMdlD"/>
    <property type="match status" value="1"/>
</dbReference>
<evidence type="ECO:0000256" key="4">
    <source>
        <dbReference type="PIRSR" id="PIRSR036492-1"/>
    </source>
</evidence>
<dbReference type="SUPFAM" id="SSF53720">
    <property type="entry name" value="ALDH-like"/>
    <property type="match status" value="1"/>
</dbReference>
<dbReference type="InterPro" id="IPR016162">
    <property type="entry name" value="Ald_DH_N"/>
</dbReference>
<dbReference type="GO" id="GO:0006081">
    <property type="term" value="P:aldehyde metabolic process"/>
    <property type="evidence" value="ECO:0007669"/>
    <property type="project" value="InterPro"/>
</dbReference>
<keyword evidence="7" id="KW-1185">Reference proteome</keyword>
<evidence type="ECO:0000313" key="6">
    <source>
        <dbReference type="EMBL" id="PRD12885.1"/>
    </source>
</evidence>
<dbReference type="InterPro" id="IPR015590">
    <property type="entry name" value="Aldehyde_DH_dom"/>
</dbReference>
<evidence type="ECO:0000256" key="1">
    <source>
        <dbReference type="ARBA" id="ARBA00009986"/>
    </source>
</evidence>
<dbReference type="InterPro" id="IPR016161">
    <property type="entry name" value="Ald_DH/histidinol_DH"/>
</dbReference>
<dbReference type="CDD" id="cd07087">
    <property type="entry name" value="ALDH_F3-13-14_CALDH-like"/>
    <property type="match status" value="1"/>
</dbReference>
<dbReference type="Proteomes" id="UP000239181">
    <property type="component" value="Unassembled WGS sequence"/>
</dbReference>
<dbReference type="FunFam" id="3.40.605.10:FF:000004">
    <property type="entry name" value="Aldehyde dehydrogenase"/>
    <property type="match status" value="1"/>
</dbReference>
<organism evidence="6 7">
    <name type="scientific">Pantoea coffeiphila</name>
    <dbReference type="NCBI Taxonomy" id="1465635"/>
    <lineage>
        <taxon>Bacteria</taxon>
        <taxon>Pseudomonadati</taxon>
        <taxon>Pseudomonadota</taxon>
        <taxon>Gammaproteobacteria</taxon>
        <taxon>Enterobacterales</taxon>
        <taxon>Erwiniaceae</taxon>
        <taxon>Pantoea</taxon>
    </lineage>
</organism>
<sequence length="441" mass="48370">MDKQTQHKMSAVFAEQKKLFLSGATQSNTFKKAQLLKLKEAVNHYRTDLRQAMAVDLGRSEEGVDRGEIQPLLNEIDFALIHLDEWTQEQCVPTPSELSHTRSFISREGYGVTYIISPFNYPVYLTGGPLVGAIVGGNTAMIKPSESTPETSKVIENIINNTFDPAYAHVFQGAREENEYLLSLPFDLIFFTGSPQVGKIVMAAAAKNLTPVLLELGGKCPAIVLADADLDQAVQELVGAKMFNSGQTCVAPDYIYADKRIKESLVSKLSAALKADYHQAGSNGKIITEQAWNRLENIVATSKGKVLRCGDADKTQRYFSPIVIDDADFDDSSMQGELFGPIFPVLTFENESEIATNVNTRHPKPLAAYVFTVDPEHGRELIDAIPSGDASINTLMMHASTPWLPFGGVGPSGMGSYHGKYSYEAFTHQKSIRVKKVVKPA</sequence>
<evidence type="ECO:0000259" key="5">
    <source>
        <dbReference type="Pfam" id="PF00171"/>
    </source>
</evidence>
<dbReference type="Gene3D" id="3.40.605.10">
    <property type="entry name" value="Aldehyde Dehydrogenase, Chain A, domain 1"/>
    <property type="match status" value="1"/>
</dbReference>
<dbReference type="AlphaFoldDB" id="A0A2S9I536"/>
<reference evidence="6 7" key="1">
    <citation type="submission" date="2017-10" db="EMBL/GenBank/DDBJ databases">
        <title>Draft genome of two endophytic bacteria isolated from 'guarana' Paullinia cupana (Mart.) Ducke.</title>
        <authorList>
            <person name="Siqueira K.A."/>
            <person name="Liotti R.G."/>
            <person name="Mendes T.A."/>
            <person name="Soares M.A."/>
        </authorList>
    </citation>
    <scope>NUCLEOTIDE SEQUENCE [LARGE SCALE GENOMIC DNA]</scope>
    <source>
        <strain evidence="6 7">342</strain>
    </source>
</reference>
<dbReference type="InterPro" id="IPR016163">
    <property type="entry name" value="Ald_DH_C"/>
</dbReference>
<dbReference type="GO" id="GO:0005737">
    <property type="term" value="C:cytoplasm"/>
    <property type="evidence" value="ECO:0007669"/>
    <property type="project" value="TreeGrafter"/>
</dbReference>
<feature type="active site" evidence="4">
    <location>
        <position position="215"/>
    </location>
</feature>
<keyword evidence="2 3" id="KW-0560">Oxidoreductase</keyword>
<dbReference type="InterPro" id="IPR054920">
    <property type="entry name" value="BenzalDHMdlD"/>
</dbReference>
<proteinExistence type="inferred from homology"/>
<dbReference type="Pfam" id="PF00171">
    <property type="entry name" value="Aldedh"/>
    <property type="match status" value="1"/>
</dbReference>
<evidence type="ECO:0000256" key="2">
    <source>
        <dbReference type="ARBA" id="ARBA00023002"/>
    </source>
</evidence>
<comment type="caution">
    <text evidence="6">The sequence shown here is derived from an EMBL/GenBank/DDBJ whole genome shotgun (WGS) entry which is preliminary data.</text>
</comment>
<dbReference type="Gene3D" id="3.40.309.10">
    <property type="entry name" value="Aldehyde Dehydrogenase, Chain A, domain 2"/>
    <property type="match status" value="1"/>
</dbReference>
<dbReference type="PANTHER" id="PTHR43570">
    <property type="entry name" value="ALDEHYDE DEHYDROGENASE"/>
    <property type="match status" value="1"/>
</dbReference>
<dbReference type="PIRSF" id="PIRSF036492">
    <property type="entry name" value="ALDH"/>
    <property type="match status" value="1"/>
</dbReference>
<gene>
    <name evidence="6" type="ORF">CQW29_24180</name>
</gene>
<evidence type="ECO:0000313" key="7">
    <source>
        <dbReference type="Proteomes" id="UP000239181"/>
    </source>
</evidence>
<dbReference type="InterPro" id="IPR012394">
    <property type="entry name" value="Aldehyde_DH_NAD(P)"/>
</dbReference>
<evidence type="ECO:0000256" key="3">
    <source>
        <dbReference type="PIRNR" id="PIRNR036492"/>
    </source>
</evidence>
<protein>
    <recommendedName>
        <fullName evidence="3">Aldehyde dehydrogenase</fullName>
    </recommendedName>
</protein>
<dbReference type="PANTHER" id="PTHR43570:SF16">
    <property type="entry name" value="ALDEHYDE DEHYDROGENASE TYPE III, ISOFORM Q"/>
    <property type="match status" value="1"/>
</dbReference>